<keyword evidence="2" id="KW-0378">Hydrolase</keyword>
<protein>
    <recommendedName>
        <fullName evidence="4">PNPLA domain-containing protein</fullName>
    </recommendedName>
</protein>
<keyword evidence="2" id="KW-0442">Lipid degradation</keyword>
<dbReference type="Proteomes" id="UP000016666">
    <property type="component" value="Chromosome 27"/>
</dbReference>
<dbReference type="PANTHER" id="PTHR12406:SF23">
    <property type="entry name" value="OMEGA-HYDROXYCERAMIDE TRANSACYLASE"/>
    <property type="match status" value="1"/>
</dbReference>
<dbReference type="Gene3D" id="3.40.1090.10">
    <property type="entry name" value="Cytosolic phospholipase A2 catalytic domain"/>
    <property type="match status" value="1"/>
</dbReference>
<dbReference type="GO" id="GO:0055088">
    <property type="term" value="P:lipid homeostasis"/>
    <property type="evidence" value="ECO:0007669"/>
    <property type="project" value="TreeGrafter"/>
</dbReference>
<evidence type="ECO:0000313" key="5">
    <source>
        <dbReference type="Ensembl" id="ENSAPLP00000017061.1"/>
    </source>
</evidence>
<organism evidence="5 6">
    <name type="scientific">Anas platyrhynchos platyrhynchos</name>
    <name type="common">Northern mallard</name>
    <dbReference type="NCBI Taxonomy" id="8840"/>
    <lineage>
        <taxon>Eukaryota</taxon>
        <taxon>Metazoa</taxon>
        <taxon>Chordata</taxon>
        <taxon>Craniata</taxon>
        <taxon>Vertebrata</taxon>
        <taxon>Euteleostomi</taxon>
        <taxon>Archelosauria</taxon>
        <taxon>Archosauria</taxon>
        <taxon>Dinosauria</taxon>
        <taxon>Saurischia</taxon>
        <taxon>Theropoda</taxon>
        <taxon>Coelurosauria</taxon>
        <taxon>Aves</taxon>
        <taxon>Neognathae</taxon>
        <taxon>Galloanserae</taxon>
        <taxon>Anseriformes</taxon>
        <taxon>Anatidae</taxon>
        <taxon>Anatinae</taxon>
        <taxon>Anas</taxon>
    </lineage>
</organism>
<keyword evidence="6" id="KW-1185">Reference proteome</keyword>
<dbReference type="InterPro" id="IPR002641">
    <property type="entry name" value="PNPLA_dom"/>
</dbReference>
<evidence type="ECO:0000256" key="3">
    <source>
        <dbReference type="SAM" id="MobiDB-lite"/>
    </source>
</evidence>
<dbReference type="AlphaFoldDB" id="A0A493STZ8"/>
<accession>A0A493STZ8</accession>
<dbReference type="GO" id="GO:0019433">
    <property type="term" value="P:triglyceride catabolic process"/>
    <property type="evidence" value="ECO:0007669"/>
    <property type="project" value="TreeGrafter"/>
</dbReference>
<dbReference type="PANTHER" id="PTHR12406">
    <property type="entry name" value="CALCIUM-INDEPENDENT PHOSPHOLIPASE A2 IPLA2 -RELATED"/>
    <property type="match status" value="1"/>
</dbReference>
<dbReference type="SUPFAM" id="SSF52151">
    <property type="entry name" value="FabD/lysophospholipase-like"/>
    <property type="match status" value="1"/>
</dbReference>
<comment type="caution">
    <text evidence="2">Lacks conserved residue(s) required for the propagation of feature annotation.</text>
</comment>
<name>A0A493STZ8_ANAPP</name>
<evidence type="ECO:0000313" key="6">
    <source>
        <dbReference type="Proteomes" id="UP000016666"/>
    </source>
</evidence>
<reference evidence="5" key="2">
    <citation type="submission" date="2025-08" db="UniProtKB">
        <authorList>
            <consortium name="Ensembl"/>
        </authorList>
    </citation>
    <scope>IDENTIFICATION</scope>
</reference>
<reference evidence="5" key="3">
    <citation type="submission" date="2025-09" db="UniProtKB">
        <authorList>
            <consortium name="Ensembl"/>
        </authorList>
    </citation>
    <scope>IDENTIFICATION</scope>
</reference>
<dbReference type="Ensembl" id="ENSAPLT00000042203.1">
    <property type="protein sequence ID" value="ENSAPLP00000017061.1"/>
    <property type="gene ID" value="ENSAPLG00000014679.2"/>
</dbReference>
<dbReference type="PROSITE" id="PS51635">
    <property type="entry name" value="PNPLA"/>
    <property type="match status" value="1"/>
</dbReference>
<keyword evidence="1 2" id="KW-0443">Lipid metabolism</keyword>
<dbReference type="GO" id="GO:0004806">
    <property type="term" value="F:triacylglycerol lipase activity"/>
    <property type="evidence" value="ECO:0007669"/>
    <property type="project" value="TreeGrafter"/>
</dbReference>
<proteinExistence type="predicted"/>
<evidence type="ECO:0000256" key="2">
    <source>
        <dbReference type="PROSITE-ProRule" id="PRU01161"/>
    </source>
</evidence>
<dbReference type="GeneTree" id="ENSGT00940000160828"/>
<feature type="domain" description="PNPLA" evidence="4">
    <location>
        <begin position="1"/>
        <end position="193"/>
    </location>
</feature>
<dbReference type="GO" id="GO:0005811">
    <property type="term" value="C:lipid droplet"/>
    <property type="evidence" value="ECO:0007669"/>
    <property type="project" value="TreeGrafter"/>
</dbReference>
<feature type="region of interest" description="Disordered" evidence="3">
    <location>
        <begin position="321"/>
        <end position="354"/>
    </location>
</feature>
<evidence type="ECO:0000256" key="1">
    <source>
        <dbReference type="ARBA" id="ARBA00023098"/>
    </source>
</evidence>
<feature type="active site" description="Nucleophile" evidence="2">
    <location>
        <position position="3"/>
    </location>
</feature>
<dbReference type="InterPro" id="IPR033562">
    <property type="entry name" value="PLPL"/>
</dbReference>
<feature type="active site" description="Proton acceptor" evidence="2">
    <location>
        <position position="177"/>
    </location>
</feature>
<dbReference type="GO" id="GO:0005737">
    <property type="term" value="C:cytoplasm"/>
    <property type="evidence" value="ECO:0007669"/>
    <property type="project" value="TreeGrafter"/>
</dbReference>
<evidence type="ECO:0000259" key="4">
    <source>
        <dbReference type="PROSITE" id="PS51635"/>
    </source>
</evidence>
<sequence length="354" mass="39592">QNSSACLNKETIATSISILPVPRSCSGVLRFDGSQIFTSLSCSEKVIQKVAGNRHTGAGKKLKLREADLRTQLPLPDELQKLLISGDIYCVKGLLSSRGKILHVLKDVLNKFLPVNAHQLVSGKLHVILTRVHDWRSVTVSEFATKEDLIQALLCSCFVPLCFGFLPPLYHGVRYVDGELGMWKANFTSQTMITVSAFAGEYDICPKDCPAAFFNFQISDCIFQISKKNIYRFLCILQCPTKQVCDQFYADGYRDTVTFLKNLSLFGINYLAEDFKQLDKELCQKGEGTLHRKPEARILHSRATDPEDITKEKILSIQTAQEIDGEDPNHPLQPSERLNEVKTSGKGEIPLSGY</sequence>
<reference evidence="5 6" key="1">
    <citation type="submission" date="2017-10" db="EMBL/GenBank/DDBJ databases">
        <title>A new Pekin duck reference genome.</title>
        <authorList>
            <person name="Hou Z.-C."/>
            <person name="Zhou Z.-K."/>
            <person name="Zhu F."/>
            <person name="Hou S.-S."/>
        </authorList>
    </citation>
    <scope>NUCLEOTIDE SEQUENCE [LARGE SCALE GENOMIC DNA]</scope>
</reference>
<dbReference type="InterPro" id="IPR016035">
    <property type="entry name" value="Acyl_Trfase/lysoPLipase"/>
</dbReference>
<dbReference type="GO" id="GO:0016020">
    <property type="term" value="C:membrane"/>
    <property type="evidence" value="ECO:0007669"/>
    <property type="project" value="TreeGrafter"/>
</dbReference>
<dbReference type="STRING" id="8840.ENSAPLP00000017061"/>